<evidence type="ECO:0000313" key="2">
    <source>
        <dbReference type="Proteomes" id="UP001381693"/>
    </source>
</evidence>
<sequence length="148" mass="16323">MCLLKNLPELSAKYSSSEVSAGSSSPGMPAWCPSSEVLPVCLSSEVSVKFLNQKSLLGALRQKCLLGSFLKKECAGKNYKVEQGTENNHSALSPSNESMHIKGYWQENCNQNPNHWDSRICAVVEDKRKREETGGRFVGRKMNVLALS</sequence>
<proteinExistence type="predicted"/>
<keyword evidence="2" id="KW-1185">Reference proteome</keyword>
<evidence type="ECO:0000313" key="1">
    <source>
        <dbReference type="EMBL" id="KAK7078089.1"/>
    </source>
</evidence>
<organism evidence="1 2">
    <name type="scientific">Halocaridina rubra</name>
    <name type="common">Hawaiian red shrimp</name>
    <dbReference type="NCBI Taxonomy" id="373956"/>
    <lineage>
        <taxon>Eukaryota</taxon>
        <taxon>Metazoa</taxon>
        <taxon>Ecdysozoa</taxon>
        <taxon>Arthropoda</taxon>
        <taxon>Crustacea</taxon>
        <taxon>Multicrustacea</taxon>
        <taxon>Malacostraca</taxon>
        <taxon>Eumalacostraca</taxon>
        <taxon>Eucarida</taxon>
        <taxon>Decapoda</taxon>
        <taxon>Pleocyemata</taxon>
        <taxon>Caridea</taxon>
        <taxon>Atyoidea</taxon>
        <taxon>Atyidae</taxon>
        <taxon>Halocaridina</taxon>
    </lineage>
</organism>
<name>A0AAN8XFA2_HALRR</name>
<gene>
    <name evidence="1" type="ORF">SK128_017908</name>
</gene>
<dbReference type="Proteomes" id="UP001381693">
    <property type="component" value="Unassembled WGS sequence"/>
</dbReference>
<dbReference type="AlphaFoldDB" id="A0AAN8XFA2"/>
<accession>A0AAN8XFA2</accession>
<dbReference type="EMBL" id="JAXCGZ010008023">
    <property type="protein sequence ID" value="KAK7078089.1"/>
    <property type="molecule type" value="Genomic_DNA"/>
</dbReference>
<comment type="caution">
    <text evidence="1">The sequence shown here is derived from an EMBL/GenBank/DDBJ whole genome shotgun (WGS) entry which is preliminary data.</text>
</comment>
<reference evidence="1 2" key="1">
    <citation type="submission" date="2023-11" db="EMBL/GenBank/DDBJ databases">
        <title>Halocaridina rubra genome assembly.</title>
        <authorList>
            <person name="Smith C."/>
        </authorList>
    </citation>
    <scope>NUCLEOTIDE SEQUENCE [LARGE SCALE GENOMIC DNA]</scope>
    <source>
        <strain evidence="1">EP-1</strain>
        <tissue evidence="1">Whole</tissue>
    </source>
</reference>
<protein>
    <submittedName>
        <fullName evidence="1">Uncharacterized protein</fullName>
    </submittedName>
</protein>